<reference evidence="2 3" key="1">
    <citation type="submission" date="2018-03" db="EMBL/GenBank/DDBJ databases">
        <title>Draft Genome Sequences of the Obligatory Marine Myxobacteria Enhygromyxa salina SWB007.</title>
        <authorList>
            <person name="Poehlein A."/>
            <person name="Moghaddam J.A."/>
            <person name="Harms H."/>
            <person name="Alanjari M."/>
            <person name="Koenig G.M."/>
            <person name="Daniel R."/>
            <person name="Schaeberle T.F."/>
        </authorList>
    </citation>
    <scope>NUCLEOTIDE SEQUENCE [LARGE SCALE GENOMIC DNA]</scope>
    <source>
        <strain evidence="2 3">SWB007</strain>
    </source>
</reference>
<dbReference type="Proteomes" id="UP000238823">
    <property type="component" value="Unassembled WGS sequence"/>
</dbReference>
<proteinExistence type="predicted"/>
<evidence type="ECO:0008006" key="4">
    <source>
        <dbReference type="Google" id="ProtNLM"/>
    </source>
</evidence>
<evidence type="ECO:0000256" key="1">
    <source>
        <dbReference type="SAM" id="Phobius"/>
    </source>
</evidence>
<feature type="transmembrane region" description="Helical" evidence="1">
    <location>
        <begin position="111"/>
        <end position="134"/>
    </location>
</feature>
<sequence>MNPSTRSLLVALGCGLLFAVGLGVAGMTNPHKVLNFLDVFGDWDPSLALVMLAAILVYAPAYQLSKRRAAPKLGARFHWPTSKDVDSKLIAGAVMFGVGWGLAGYCPGPAVVAATVGSGPVLVFAAAMVAGMFVHRQIGRGRGRGRDGQASSGS</sequence>
<feature type="transmembrane region" description="Helical" evidence="1">
    <location>
        <begin position="85"/>
        <end position="105"/>
    </location>
</feature>
<keyword evidence="1" id="KW-0812">Transmembrane</keyword>
<name>A0A2S9YRU7_9BACT</name>
<comment type="caution">
    <text evidence="2">The sequence shown here is derived from an EMBL/GenBank/DDBJ whole genome shotgun (WGS) entry which is preliminary data.</text>
</comment>
<keyword evidence="1" id="KW-0472">Membrane</keyword>
<dbReference type="AlphaFoldDB" id="A0A2S9YRU7"/>
<keyword evidence="1" id="KW-1133">Transmembrane helix</keyword>
<feature type="transmembrane region" description="Helical" evidence="1">
    <location>
        <begin position="47"/>
        <end position="64"/>
    </location>
</feature>
<gene>
    <name evidence="2" type="ORF">ENSA7_24960</name>
</gene>
<dbReference type="EMBL" id="PVNL01000049">
    <property type="protein sequence ID" value="PRQ07824.1"/>
    <property type="molecule type" value="Genomic_DNA"/>
</dbReference>
<organism evidence="2 3">
    <name type="scientific">Enhygromyxa salina</name>
    <dbReference type="NCBI Taxonomy" id="215803"/>
    <lineage>
        <taxon>Bacteria</taxon>
        <taxon>Pseudomonadati</taxon>
        <taxon>Myxococcota</taxon>
        <taxon>Polyangia</taxon>
        <taxon>Nannocystales</taxon>
        <taxon>Nannocystaceae</taxon>
        <taxon>Enhygromyxa</taxon>
    </lineage>
</organism>
<evidence type="ECO:0000313" key="3">
    <source>
        <dbReference type="Proteomes" id="UP000238823"/>
    </source>
</evidence>
<dbReference type="RefSeq" id="WP_181233685.1">
    <property type="nucleotide sequence ID" value="NZ_PVNL01000049.1"/>
</dbReference>
<protein>
    <recommendedName>
        <fullName evidence="4">YeeE/YedE family protein</fullName>
    </recommendedName>
</protein>
<evidence type="ECO:0000313" key="2">
    <source>
        <dbReference type="EMBL" id="PRQ07824.1"/>
    </source>
</evidence>
<accession>A0A2S9YRU7</accession>
<dbReference type="InterPro" id="IPR046513">
    <property type="entry name" value="DUF6691"/>
</dbReference>
<dbReference type="Pfam" id="PF20398">
    <property type="entry name" value="DUF6691"/>
    <property type="match status" value="1"/>
</dbReference>